<evidence type="ECO:0000313" key="2">
    <source>
        <dbReference type="EMBL" id="SHL74267.1"/>
    </source>
</evidence>
<dbReference type="RefSeq" id="WP_073444590.1">
    <property type="nucleotide sequence ID" value="NZ_FRBK01000006.1"/>
</dbReference>
<feature type="transmembrane region" description="Helical" evidence="1">
    <location>
        <begin position="12"/>
        <end position="33"/>
    </location>
</feature>
<dbReference type="Proteomes" id="UP000184388">
    <property type="component" value="Unassembled WGS sequence"/>
</dbReference>
<gene>
    <name evidence="2" type="ORF">SAMN05216268_10644</name>
</gene>
<proteinExistence type="predicted"/>
<organism evidence="2 3">
    <name type="scientific">Streptomyces yunnanensis</name>
    <dbReference type="NCBI Taxonomy" id="156453"/>
    <lineage>
        <taxon>Bacteria</taxon>
        <taxon>Bacillati</taxon>
        <taxon>Actinomycetota</taxon>
        <taxon>Actinomycetes</taxon>
        <taxon>Kitasatosporales</taxon>
        <taxon>Streptomycetaceae</taxon>
        <taxon>Streptomyces</taxon>
    </lineage>
</organism>
<reference evidence="3" key="1">
    <citation type="submission" date="2016-11" db="EMBL/GenBank/DDBJ databases">
        <authorList>
            <person name="Jaros S."/>
            <person name="Januszkiewicz K."/>
            <person name="Wedrychowicz H."/>
        </authorList>
    </citation>
    <scope>NUCLEOTIDE SEQUENCE [LARGE SCALE GENOMIC DNA]</scope>
    <source>
        <strain evidence="3">CGMCC 4.3555</strain>
    </source>
</reference>
<name>A0A9X8QS94_9ACTN</name>
<protein>
    <submittedName>
        <fullName evidence="2">Uncharacterized protein</fullName>
    </submittedName>
</protein>
<evidence type="ECO:0000256" key="1">
    <source>
        <dbReference type="SAM" id="Phobius"/>
    </source>
</evidence>
<keyword evidence="1" id="KW-0812">Transmembrane</keyword>
<evidence type="ECO:0000313" key="3">
    <source>
        <dbReference type="Proteomes" id="UP000184388"/>
    </source>
</evidence>
<keyword evidence="1" id="KW-1133">Transmembrane helix</keyword>
<accession>A0A9X8QS94</accession>
<dbReference type="AlphaFoldDB" id="A0A9X8QS94"/>
<comment type="caution">
    <text evidence="2">The sequence shown here is derived from an EMBL/GenBank/DDBJ whole genome shotgun (WGS) entry which is preliminary data.</text>
</comment>
<sequence length="79" mass="8847">MITAAEHVDQVALTAVVGLFALIGLVELFNILLEKLGRTGTLCRKVRETWTERGRPTRNAELVVVDAERSKTRKARVKM</sequence>
<dbReference type="EMBL" id="FRBK01000006">
    <property type="protein sequence ID" value="SHL74267.1"/>
    <property type="molecule type" value="Genomic_DNA"/>
</dbReference>
<keyword evidence="1" id="KW-0472">Membrane</keyword>